<feature type="domain" description="C2H2-type" evidence="14">
    <location>
        <begin position="1166"/>
        <end position="1193"/>
    </location>
</feature>
<dbReference type="GO" id="GO:0005634">
    <property type="term" value="C:nucleus"/>
    <property type="evidence" value="ECO:0007669"/>
    <property type="project" value="UniProtKB-SubCell"/>
</dbReference>
<evidence type="ECO:0000256" key="3">
    <source>
        <dbReference type="ARBA" id="ARBA00006991"/>
    </source>
</evidence>
<dbReference type="GO" id="GO:0000981">
    <property type="term" value="F:DNA-binding transcription factor activity, RNA polymerase II-specific"/>
    <property type="evidence" value="ECO:0007669"/>
    <property type="project" value="TreeGrafter"/>
</dbReference>
<feature type="domain" description="C2H2-type" evidence="14">
    <location>
        <begin position="1054"/>
        <end position="1081"/>
    </location>
</feature>
<dbReference type="InterPro" id="IPR013087">
    <property type="entry name" value="Znf_C2H2_type"/>
</dbReference>
<feature type="domain" description="C2H2-type" evidence="14">
    <location>
        <begin position="1110"/>
        <end position="1137"/>
    </location>
</feature>
<feature type="region of interest" description="Disordered" evidence="13">
    <location>
        <begin position="264"/>
        <end position="283"/>
    </location>
</feature>
<comment type="similarity">
    <text evidence="3">Belongs to the krueppel C2H2-type zinc-finger protein family.</text>
</comment>
<comment type="subcellular location">
    <subcellularLocation>
        <location evidence="2">Nucleus</location>
    </subcellularLocation>
</comment>
<dbReference type="PROSITE" id="PS50157">
    <property type="entry name" value="ZINC_FINGER_C2H2_2"/>
    <property type="match status" value="11"/>
</dbReference>
<evidence type="ECO:0000256" key="7">
    <source>
        <dbReference type="ARBA" id="ARBA00022833"/>
    </source>
</evidence>
<keyword evidence="11" id="KW-0539">Nucleus</keyword>
<evidence type="ECO:0000256" key="4">
    <source>
        <dbReference type="ARBA" id="ARBA00022723"/>
    </source>
</evidence>
<dbReference type="GO" id="GO:0008270">
    <property type="term" value="F:zinc ion binding"/>
    <property type="evidence" value="ECO:0007669"/>
    <property type="project" value="UniProtKB-KW"/>
</dbReference>
<keyword evidence="8" id="KW-0805">Transcription regulation</keyword>
<sequence length="1205" mass="134175">MHLYCRFLTEFAFQTSSHLTALDLGPCKVWDEIFDDVFNLLKRKDKEVSTMDHMEFSIALPVDASATRAGKEWAIMKERLLAHTRHSSGGATNSLNSGILGSSFLAQVAGQQVRDIMMECGMEVDEAGRFVHALYLLEDRCVPFLLILYNRFRLFTCRQKVSATTYDAQGSLCSNSLSLTSSARFSMFHSDTFQNTSAHDFTFNLKKTDSDFTRQDASNDLSGYENFSGVETYSPIPSSSYAVPFYNITSPDIFNSTIQTPDSDPLHNSFTSEEPHSHPKSSTAAFSYPADLPTLLERPCQNLQEPLSQGFNSFYEELNIWVQNCEFGDRHDILLKDCIIRGIQDDAARHCLLCTEGLDLSKTLQICWAVERSRKVRDASVETDVRPLRLTQDASIMTENWPHTCSGHMMDNDQSEAEGLTLSESIFNAVQESLKLSRGPHLFDEDVNGFETPPEPREKLAGTSETKLGRFAIETVNLMEQVTTDEWNSANHGMKINTRKKDAAVDTQDLDGIFNTKQFKDVSVGTDKIISPEAQNKDAWANVKNKDRIEAMGSDRFVSASDIIIYAKEDSSGGGPSVSYTQNTVSLCTFISDIPEKYDAELRKISDYDTSNSKGLMKASRPSNDEAACFDYTTQSDKQPLMQLGAAPEHTKNSNGPESLIQGTGGSLTCKRQHDGTLDTEEYPSALTETSLTKFNLPSCNKNTSSSGINSYGLSRPSPPDQREASQGIVWSSCHSGKIEHISPRGHDYSEMEAPKSADDMGTLSQGLTNVSDKKAERVRRKAPVKLTAGNGHSKTKRGQSLPRKKQHACNICSAHFYSRSHLQVHLRVHSGERPFSCDTCGATFVEKSKLKKHQRSHTGEKPYTCTTCGKCFSWEAAYSRHLRTHTGDRPYTCEYCGVSFTNSTALNRHVRLHTEKKSYSCDVYGASFSHALGVKHPCQSNQYSTAGVGANISTEFTCGSEQENNFSSTSSSVRNTLSRQDKVKANIDNATHEKRPYVCDTCGAAFRRSSHLQEHVRLHTGDRPHTCEVCGVKFSEASKLKAHRRRHTGERPYVCEVCGAAFSWTAALTRHMRTHTLEKPYNCSTCGKTFADHSTLTRHARTHTGERPFPCTQCQQSFSDSSSLRRHLRTHSGEKSYTCEICGASFSVKGYLVRHKKIHSGDRPHTCDICGAKFIDNSKLKRHLKVHAVSNKSLKDSISVHSGK</sequence>
<keyword evidence="10" id="KW-0804">Transcription</keyword>
<comment type="caution">
    <text evidence="15">The sequence shown here is derived from an EMBL/GenBank/DDBJ whole genome shotgun (WGS) entry which is preliminary data.</text>
</comment>
<dbReference type="PANTHER" id="PTHR23226">
    <property type="entry name" value="ZINC FINGER AND SCAN DOMAIN-CONTAINING"/>
    <property type="match status" value="1"/>
</dbReference>
<evidence type="ECO:0000256" key="1">
    <source>
        <dbReference type="ARBA" id="ARBA00003767"/>
    </source>
</evidence>
<organism evidence="15 16">
    <name type="scientific">Elysia marginata</name>
    <dbReference type="NCBI Taxonomy" id="1093978"/>
    <lineage>
        <taxon>Eukaryota</taxon>
        <taxon>Metazoa</taxon>
        <taxon>Spiralia</taxon>
        <taxon>Lophotrochozoa</taxon>
        <taxon>Mollusca</taxon>
        <taxon>Gastropoda</taxon>
        <taxon>Heterobranchia</taxon>
        <taxon>Euthyneura</taxon>
        <taxon>Panpulmonata</taxon>
        <taxon>Sacoglossa</taxon>
        <taxon>Placobranchoidea</taxon>
        <taxon>Plakobranchidae</taxon>
        <taxon>Elysia</taxon>
    </lineage>
</organism>
<comment type="function">
    <text evidence="1">May be involved in transcriptional regulation.</text>
</comment>
<evidence type="ECO:0000256" key="11">
    <source>
        <dbReference type="ARBA" id="ARBA00023242"/>
    </source>
</evidence>
<dbReference type="FunFam" id="3.30.160.60:FF:000097">
    <property type="entry name" value="Zinc finger protein"/>
    <property type="match status" value="1"/>
</dbReference>
<dbReference type="FunFam" id="3.30.160.60:FF:000072">
    <property type="entry name" value="zinc finger protein 143 isoform X1"/>
    <property type="match status" value="1"/>
</dbReference>
<evidence type="ECO:0000256" key="2">
    <source>
        <dbReference type="ARBA" id="ARBA00004123"/>
    </source>
</evidence>
<dbReference type="FunFam" id="3.30.160.60:FF:002343">
    <property type="entry name" value="Zinc finger protein 33A"/>
    <property type="match status" value="4"/>
</dbReference>
<evidence type="ECO:0000256" key="5">
    <source>
        <dbReference type="ARBA" id="ARBA00022737"/>
    </source>
</evidence>
<evidence type="ECO:0000313" key="16">
    <source>
        <dbReference type="Proteomes" id="UP000762676"/>
    </source>
</evidence>
<proteinExistence type="inferred from homology"/>
<keyword evidence="4" id="KW-0479">Metal-binding</keyword>
<keyword evidence="9" id="KW-0238">DNA-binding</keyword>
<evidence type="ECO:0000256" key="12">
    <source>
        <dbReference type="PROSITE-ProRule" id="PRU00042"/>
    </source>
</evidence>
<name>A0AAV4JTC6_9GAST</name>
<feature type="domain" description="C2H2-type" evidence="14">
    <location>
        <begin position="836"/>
        <end position="863"/>
    </location>
</feature>
<dbReference type="FunFam" id="3.30.160.60:FF:000710">
    <property type="entry name" value="Zinc finger protein 768"/>
    <property type="match status" value="1"/>
</dbReference>
<dbReference type="Pfam" id="PF00096">
    <property type="entry name" value="zf-C2H2"/>
    <property type="match status" value="11"/>
</dbReference>
<dbReference type="SUPFAM" id="SSF57667">
    <property type="entry name" value="beta-beta-alpha zinc fingers"/>
    <property type="match status" value="6"/>
</dbReference>
<dbReference type="GO" id="GO:0000978">
    <property type="term" value="F:RNA polymerase II cis-regulatory region sequence-specific DNA binding"/>
    <property type="evidence" value="ECO:0007669"/>
    <property type="project" value="TreeGrafter"/>
</dbReference>
<dbReference type="FunFam" id="3.30.160.60:FF:001370">
    <property type="entry name" value="Zinc finger protein"/>
    <property type="match status" value="1"/>
</dbReference>
<evidence type="ECO:0000256" key="9">
    <source>
        <dbReference type="ARBA" id="ARBA00023125"/>
    </source>
</evidence>
<feature type="domain" description="C2H2-type" evidence="14">
    <location>
        <begin position="892"/>
        <end position="919"/>
    </location>
</feature>
<dbReference type="SMART" id="SM00355">
    <property type="entry name" value="ZnF_C2H2"/>
    <property type="match status" value="11"/>
</dbReference>
<reference evidence="15 16" key="1">
    <citation type="journal article" date="2021" name="Elife">
        <title>Chloroplast acquisition without the gene transfer in kleptoplastic sea slugs, Plakobranchus ocellatus.</title>
        <authorList>
            <person name="Maeda T."/>
            <person name="Takahashi S."/>
            <person name="Yoshida T."/>
            <person name="Shimamura S."/>
            <person name="Takaki Y."/>
            <person name="Nagai Y."/>
            <person name="Toyoda A."/>
            <person name="Suzuki Y."/>
            <person name="Arimoto A."/>
            <person name="Ishii H."/>
            <person name="Satoh N."/>
            <person name="Nishiyama T."/>
            <person name="Hasebe M."/>
            <person name="Maruyama T."/>
            <person name="Minagawa J."/>
            <person name="Obokata J."/>
            <person name="Shigenobu S."/>
        </authorList>
    </citation>
    <scope>NUCLEOTIDE SEQUENCE [LARGE SCALE GENOMIC DNA]</scope>
</reference>
<keyword evidence="5" id="KW-0677">Repeat</keyword>
<feature type="region of interest" description="Disordered" evidence="13">
    <location>
        <begin position="695"/>
        <end position="727"/>
    </location>
</feature>
<dbReference type="InterPro" id="IPR036236">
    <property type="entry name" value="Znf_C2H2_sf"/>
</dbReference>
<feature type="region of interest" description="Disordered" evidence="13">
    <location>
        <begin position="648"/>
        <end position="673"/>
    </location>
</feature>
<keyword evidence="16" id="KW-1185">Reference proteome</keyword>
<evidence type="ECO:0000256" key="8">
    <source>
        <dbReference type="ARBA" id="ARBA00023015"/>
    </source>
</evidence>
<dbReference type="EMBL" id="BMAT01003433">
    <property type="protein sequence ID" value="GFS25329.1"/>
    <property type="molecule type" value="Genomic_DNA"/>
</dbReference>
<gene>
    <name evidence="15" type="ORF">ElyMa_001684900</name>
</gene>
<feature type="compositionally biased region" description="Polar residues" evidence="13">
    <location>
        <begin position="695"/>
        <end position="713"/>
    </location>
</feature>
<dbReference type="PROSITE" id="PS00028">
    <property type="entry name" value="ZINC_FINGER_C2H2_1"/>
    <property type="match status" value="11"/>
</dbReference>
<dbReference type="Proteomes" id="UP000762676">
    <property type="component" value="Unassembled WGS sequence"/>
</dbReference>
<dbReference type="FunFam" id="3.30.160.60:FF:000016">
    <property type="entry name" value="zinc finger protein 37 homolog"/>
    <property type="match status" value="1"/>
</dbReference>
<evidence type="ECO:0000256" key="6">
    <source>
        <dbReference type="ARBA" id="ARBA00022771"/>
    </source>
</evidence>
<accession>A0AAV4JTC6</accession>
<feature type="domain" description="C2H2-type" evidence="14">
    <location>
        <begin position="1138"/>
        <end position="1165"/>
    </location>
</feature>
<dbReference type="AlphaFoldDB" id="A0AAV4JTC6"/>
<evidence type="ECO:0000256" key="10">
    <source>
        <dbReference type="ARBA" id="ARBA00023163"/>
    </source>
</evidence>
<keyword evidence="7" id="KW-0862">Zinc</keyword>
<feature type="domain" description="C2H2-type" evidence="14">
    <location>
        <begin position="1082"/>
        <end position="1109"/>
    </location>
</feature>
<keyword evidence="6 12" id="KW-0863">Zinc-finger</keyword>
<feature type="domain" description="C2H2-type" evidence="14">
    <location>
        <begin position="1026"/>
        <end position="1053"/>
    </location>
</feature>
<dbReference type="Gene3D" id="3.30.160.60">
    <property type="entry name" value="Classic Zinc Finger"/>
    <property type="match status" value="11"/>
</dbReference>
<feature type="domain" description="C2H2-type" evidence="14">
    <location>
        <begin position="998"/>
        <end position="1025"/>
    </location>
</feature>
<evidence type="ECO:0000313" key="15">
    <source>
        <dbReference type="EMBL" id="GFS25329.1"/>
    </source>
</evidence>
<protein>
    <submittedName>
        <fullName evidence="15">Zinc finger protein 665</fullName>
    </submittedName>
</protein>
<dbReference type="PANTHER" id="PTHR23226:SF416">
    <property type="entry name" value="FI01424P"/>
    <property type="match status" value="1"/>
</dbReference>
<feature type="domain" description="C2H2-type" evidence="14">
    <location>
        <begin position="864"/>
        <end position="891"/>
    </location>
</feature>
<evidence type="ECO:0000256" key="13">
    <source>
        <dbReference type="SAM" id="MobiDB-lite"/>
    </source>
</evidence>
<dbReference type="FunFam" id="3.30.160.60:FF:000624">
    <property type="entry name" value="zinc finger protein 697"/>
    <property type="match status" value="1"/>
</dbReference>
<evidence type="ECO:0000259" key="14">
    <source>
        <dbReference type="PROSITE" id="PS50157"/>
    </source>
</evidence>
<feature type="domain" description="C2H2-type" evidence="14">
    <location>
        <begin position="808"/>
        <end position="835"/>
    </location>
</feature>